<reference evidence="2" key="1">
    <citation type="submission" date="2020-04" db="EMBL/GenBank/DDBJ databases">
        <title>Analysis of mating type loci in Filobasidium floriforme.</title>
        <authorList>
            <person name="Nowrousian M."/>
        </authorList>
    </citation>
    <scope>NUCLEOTIDE SEQUENCE</scope>
    <source>
        <strain evidence="2">CBS 6242</strain>
    </source>
</reference>
<feature type="compositionally biased region" description="Low complexity" evidence="1">
    <location>
        <begin position="186"/>
        <end position="198"/>
    </location>
</feature>
<accession>A0A8K0JTF9</accession>
<gene>
    <name evidence="2" type="ORF">FFLO_00245</name>
</gene>
<feature type="region of interest" description="Disordered" evidence="1">
    <location>
        <begin position="380"/>
        <end position="413"/>
    </location>
</feature>
<name>A0A8K0JTF9_9TREE</name>
<dbReference type="Proteomes" id="UP000812966">
    <property type="component" value="Unassembled WGS sequence"/>
</dbReference>
<dbReference type="AlphaFoldDB" id="A0A8K0JTF9"/>
<comment type="caution">
    <text evidence="2">The sequence shown here is derived from an EMBL/GenBank/DDBJ whole genome shotgun (WGS) entry which is preliminary data.</text>
</comment>
<dbReference type="EMBL" id="JABELV010000003">
    <property type="protein sequence ID" value="KAG7575426.1"/>
    <property type="molecule type" value="Genomic_DNA"/>
</dbReference>
<organism evidence="2 3">
    <name type="scientific">Filobasidium floriforme</name>
    <dbReference type="NCBI Taxonomy" id="5210"/>
    <lineage>
        <taxon>Eukaryota</taxon>
        <taxon>Fungi</taxon>
        <taxon>Dikarya</taxon>
        <taxon>Basidiomycota</taxon>
        <taxon>Agaricomycotina</taxon>
        <taxon>Tremellomycetes</taxon>
        <taxon>Filobasidiales</taxon>
        <taxon>Filobasidiaceae</taxon>
        <taxon>Filobasidium</taxon>
    </lineage>
</organism>
<feature type="region of interest" description="Disordered" evidence="1">
    <location>
        <begin position="435"/>
        <end position="464"/>
    </location>
</feature>
<evidence type="ECO:0000256" key="1">
    <source>
        <dbReference type="SAM" id="MobiDB-lite"/>
    </source>
</evidence>
<protein>
    <submittedName>
        <fullName evidence="2">Uncharacterized protein</fullName>
    </submittedName>
</protein>
<sequence length="774" mass="84074">MAETLPDHDMVDLDTPTAVKLPYPEFSVLEDGKEGKFLPQIGGDAGAERVYRGWAAKALEVDLNGKTSLSSVFEHLRSTFTPPPGILMIQDASGLLPYLPGNASTPRKKSSSKAIKADTYIIEGFKLKQPTFDDMSDVWKSVGMSLLRWALATFERDRADSMQQDVEVQGGRAGSSSRGEESPTVSGSNSNSNGNSLNEAGASTSTGNGSANSPRNEVDGQDAFGLAVLPDSAFVITSPNALPFPEICVRRNIDTEPAVQHKSSDMNLKMTAMPKDTEMMDGVETMETTCEPQKVRKKALYAEQRVGPEGSRTVALAWLNAVTIPDNDTSTAHYTRLDSIYNLYRAYAYHPFRCPVLDYQVFEEVLIQAVGAEGIVNGLHDGQVEPEMDDMIGDDDMQDKKEMDEDDASGSVANATTASAAATIPLPTIPATAATAEPITIPSTTSTKPSNPQPKPRSRSRLIRLTVRPPDKVIQKSHEAIWESVGMNWKKARTFGWDEVRMVGTRKREVGGTQGRAQVKLKVKDGLGLEEEQRRRKNTGMNSDMSMGAVAGRTVYHGAGTVTGPGPGPGPGLGIRTEMASHSASMRTPGPLTLRPVDVRPRVAVGLSGRVPTDFVTIWLSQNYRPAPLGCGRSTPQKELWQDYTRLVRYHSGLYESDLRRYGALKERVDGSKAESQHQHLYQTQILSQELVRLTQLHRALGYYMDLQPAGLFGLVSEMFGCTLGRMGDGGYGLDGLERVWSGGGVRSRVENGGGIAVGGRGAYNGDVRRDGMR</sequence>
<evidence type="ECO:0000313" key="2">
    <source>
        <dbReference type="EMBL" id="KAG7575426.1"/>
    </source>
</evidence>
<proteinExistence type="predicted"/>
<feature type="compositionally biased region" description="Polar residues" evidence="1">
    <location>
        <begin position="201"/>
        <end position="215"/>
    </location>
</feature>
<evidence type="ECO:0000313" key="3">
    <source>
        <dbReference type="Proteomes" id="UP000812966"/>
    </source>
</evidence>
<feature type="compositionally biased region" description="Low complexity" evidence="1">
    <location>
        <begin position="435"/>
        <end position="450"/>
    </location>
</feature>
<feature type="region of interest" description="Disordered" evidence="1">
    <location>
        <begin position="161"/>
        <end position="218"/>
    </location>
</feature>
<keyword evidence="3" id="KW-1185">Reference proteome</keyword>
<feature type="compositionally biased region" description="Acidic residues" evidence="1">
    <location>
        <begin position="384"/>
        <end position="397"/>
    </location>
</feature>